<dbReference type="Pfam" id="PF05717">
    <property type="entry name" value="TnpB_IS66"/>
    <property type="match status" value="1"/>
</dbReference>
<dbReference type="NCBIfam" id="NF033819">
    <property type="entry name" value="IS66_TnpB"/>
    <property type="match status" value="1"/>
</dbReference>
<name>A0A497YSB6_9RHOB</name>
<dbReference type="AlphaFoldDB" id="A0A497YSB6"/>
<comment type="caution">
    <text evidence="1">The sequence shown here is derived from an EMBL/GenBank/DDBJ whole genome shotgun (WGS) entry which is preliminary data.</text>
</comment>
<sequence>MISPAGNFKYYVATKPVDFRKGMDGLAAIVLNEFDLDPFSGTIFIFRSKRADRLKLIVWDGTGLVLVYKRIEGKGFEWPRVANGVMTMTKAQFEALFEGLDWKRVVARGTRHPVAV</sequence>
<keyword evidence="2" id="KW-1185">Reference proteome</keyword>
<dbReference type="InterPro" id="IPR008878">
    <property type="entry name" value="Transposase_IS66_Orf2"/>
</dbReference>
<organism evidence="1 2">
    <name type="scientific">Ruegeria conchae</name>
    <dbReference type="NCBI Taxonomy" id="981384"/>
    <lineage>
        <taxon>Bacteria</taxon>
        <taxon>Pseudomonadati</taxon>
        <taxon>Pseudomonadota</taxon>
        <taxon>Alphaproteobacteria</taxon>
        <taxon>Rhodobacterales</taxon>
        <taxon>Roseobacteraceae</taxon>
        <taxon>Ruegeria</taxon>
    </lineage>
</organism>
<dbReference type="STRING" id="981384.GCA_000192475_03855"/>
<dbReference type="PANTHER" id="PTHR36455:SF1">
    <property type="entry name" value="BLR8292 PROTEIN"/>
    <property type="match status" value="1"/>
</dbReference>
<dbReference type="PANTHER" id="PTHR36455">
    <property type="match status" value="1"/>
</dbReference>
<proteinExistence type="predicted"/>
<dbReference type="RefSeq" id="WP_010437812.1">
    <property type="nucleotide sequence ID" value="NZ_AEYW01000003.1"/>
</dbReference>
<reference evidence="1 2" key="1">
    <citation type="submission" date="2018-10" db="EMBL/GenBank/DDBJ databases">
        <title>Genomic Encyclopedia of Archaeal and Bacterial Type Strains, Phase II (KMG-II): from individual species to whole genera.</title>
        <authorList>
            <person name="Goeker M."/>
        </authorList>
    </citation>
    <scope>NUCLEOTIDE SEQUENCE [LARGE SCALE GENOMIC DNA]</scope>
    <source>
        <strain evidence="1 2">DSM 29317</strain>
    </source>
</reference>
<evidence type="ECO:0000313" key="2">
    <source>
        <dbReference type="Proteomes" id="UP000271700"/>
    </source>
</evidence>
<accession>A0A497YSB6</accession>
<dbReference type="Proteomes" id="UP000271700">
    <property type="component" value="Unassembled WGS sequence"/>
</dbReference>
<protein>
    <submittedName>
        <fullName evidence="1">Transposase</fullName>
    </submittedName>
</protein>
<gene>
    <name evidence="1" type="ORF">CLV75_3960</name>
</gene>
<dbReference type="EMBL" id="RCCT01000008">
    <property type="protein sequence ID" value="RLJ98839.1"/>
    <property type="molecule type" value="Genomic_DNA"/>
</dbReference>
<evidence type="ECO:0000313" key="1">
    <source>
        <dbReference type="EMBL" id="RLJ98839.1"/>
    </source>
</evidence>